<sequence length="88" mass="9838">MAILVDITSQMASALSTSFWLVLTEKVGAALFLIEGFDAGMMEAAYQYLCKDDLAARMFIGRPPIQQKVWLDNFKEDYERSVPSTPQG</sequence>
<keyword evidence="2" id="KW-1185">Reference proteome</keyword>
<reference evidence="1" key="1">
    <citation type="journal article" date="2023" name="GigaByte">
        <title>Genome assembly of the bearded iris, Iris pallida Lam.</title>
        <authorList>
            <person name="Bruccoleri R.E."/>
            <person name="Oakeley E.J."/>
            <person name="Faust A.M.E."/>
            <person name="Altorfer M."/>
            <person name="Dessus-Babus S."/>
            <person name="Burckhardt D."/>
            <person name="Oertli M."/>
            <person name="Naumann U."/>
            <person name="Petersen F."/>
            <person name="Wong J."/>
        </authorList>
    </citation>
    <scope>NUCLEOTIDE SEQUENCE</scope>
    <source>
        <strain evidence="1">GSM-AAB239-AS_SAM_17_03QT</strain>
    </source>
</reference>
<name>A0AAX6DMW0_IRIPA</name>
<evidence type="ECO:0000313" key="2">
    <source>
        <dbReference type="Proteomes" id="UP001140949"/>
    </source>
</evidence>
<proteinExistence type="predicted"/>
<dbReference type="Proteomes" id="UP001140949">
    <property type="component" value="Unassembled WGS sequence"/>
</dbReference>
<accession>A0AAX6DMW0</accession>
<dbReference type="EMBL" id="JANAVB010043219">
    <property type="protein sequence ID" value="KAJ6793130.1"/>
    <property type="molecule type" value="Genomic_DNA"/>
</dbReference>
<gene>
    <name evidence="1" type="ORF">M6B38_111140</name>
</gene>
<evidence type="ECO:0000313" key="1">
    <source>
        <dbReference type="EMBL" id="KAJ6793130.1"/>
    </source>
</evidence>
<reference evidence="1" key="2">
    <citation type="submission" date="2023-04" db="EMBL/GenBank/DDBJ databases">
        <authorList>
            <person name="Bruccoleri R.E."/>
            <person name="Oakeley E.J."/>
            <person name="Faust A.-M."/>
            <person name="Dessus-Babus S."/>
            <person name="Altorfer M."/>
            <person name="Burckhardt D."/>
            <person name="Oertli M."/>
            <person name="Naumann U."/>
            <person name="Petersen F."/>
            <person name="Wong J."/>
        </authorList>
    </citation>
    <scope>NUCLEOTIDE SEQUENCE</scope>
    <source>
        <strain evidence="1">GSM-AAB239-AS_SAM_17_03QT</strain>
        <tissue evidence="1">Leaf</tissue>
    </source>
</reference>
<dbReference type="AlphaFoldDB" id="A0AAX6DMW0"/>
<organism evidence="1 2">
    <name type="scientific">Iris pallida</name>
    <name type="common">Sweet iris</name>
    <dbReference type="NCBI Taxonomy" id="29817"/>
    <lineage>
        <taxon>Eukaryota</taxon>
        <taxon>Viridiplantae</taxon>
        <taxon>Streptophyta</taxon>
        <taxon>Embryophyta</taxon>
        <taxon>Tracheophyta</taxon>
        <taxon>Spermatophyta</taxon>
        <taxon>Magnoliopsida</taxon>
        <taxon>Liliopsida</taxon>
        <taxon>Asparagales</taxon>
        <taxon>Iridaceae</taxon>
        <taxon>Iridoideae</taxon>
        <taxon>Irideae</taxon>
        <taxon>Iris</taxon>
    </lineage>
</organism>
<comment type="caution">
    <text evidence="1">The sequence shown here is derived from an EMBL/GenBank/DDBJ whole genome shotgun (WGS) entry which is preliminary data.</text>
</comment>
<protein>
    <submittedName>
        <fullName evidence="1">Uncharacterized protein</fullName>
    </submittedName>
</protein>